<evidence type="ECO:0000313" key="2">
    <source>
        <dbReference type="Proteomes" id="UP001206925"/>
    </source>
</evidence>
<comment type="caution">
    <text evidence="1">The sequence shown here is derived from an EMBL/GenBank/DDBJ whole genome shotgun (WGS) entry which is preliminary data.</text>
</comment>
<accession>A0AAD5GDB5</accession>
<proteinExistence type="predicted"/>
<gene>
    <name evidence="1" type="ORF">M8C21_018061</name>
</gene>
<protein>
    <submittedName>
        <fullName evidence="1">Uncharacterized protein</fullName>
    </submittedName>
</protein>
<name>A0AAD5GDB5_AMBAR</name>
<organism evidence="1 2">
    <name type="scientific">Ambrosia artemisiifolia</name>
    <name type="common">Common ragweed</name>
    <dbReference type="NCBI Taxonomy" id="4212"/>
    <lineage>
        <taxon>Eukaryota</taxon>
        <taxon>Viridiplantae</taxon>
        <taxon>Streptophyta</taxon>
        <taxon>Embryophyta</taxon>
        <taxon>Tracheophyta</taxon>
        <taxon>Spermatophyta</taxon>
        <taxon>Magnoliopsida</taxon>
        <taxon>eudicotyledons</taxon>
        <taxon>Gunneridae</taxon>
        <taxon>Pentapetalae</taxon>
        <taxon>asterids</taxon>
        <taxon>campanulids</taxon>
        <taxon>Asterales</taxon>
        <taxon>Asteraceae</taxon>
        <taxon>Asteroideae</taxon>
        <taxon>Heliantheae alliance</taxon>
        <taxon>Heliantheae</taxon>
        <taxon>Ambrosia</taxon>
    </lineage>
</organism>
<dbReference type="AlphaFoldDB" id="A0AAD5GDB5"/>
<dbReference type="EMBL" id="JAMZMK010008880">
    <property type="protein sequence ID" value="KAI7738072.1"/>
    <property type="molecule type" value="Genomic_DNA"/>
</dbReference>
<dbReference type="Proteomes" id="UP001206925">
    <property type="component" value="Unassembled WGS sequence"/>
</dbReference>
<feature type="non-terminal residue" evidence="1">
    <location>
        <position position="1"/>
    </location>
</feature>
<sequence length="201" mass="22763">MQEGRLASIVPQGAPVPVNVRFIRKWQPRGRKSNTYYFLIDKHGDGIQASVHWMDKDMYDKKITLANCYMLDKYICDDQPSAPRMSPHPASIRLGTNTDINPIPTPIDFPTNCFYLCPYADLHLHTDPNYPLHTDFMAKLEGSAPDKTCQGRDFFGEKITATLWEEALPFCNVGDMYAAEEPIIVAVTSLRVGKFYGKTLL</sequence>
<keyword evidence="2" id="KW-1185">Reference proteome</keyword>
<evidence type="ECO:0000313" key="1">
    <source>
        <dbReference type="EMBL" id="KAI7738072.1"/>
    </source>
</evidence>
<reference evidence="1" key="1">
    <citation type="submission" date="2022-06" db="EMBL/GenBank/DDBJ databases">
        <title>Uncovering the hologenomic basis of an extraordinary plant invasion.</title>
        <authorList>
            <person name="Bieker V.C."/>
            <person name="Martin M.D."/>
            <person name="Gilbert T."/>
            <person name="Hodgins K."/>
            <person name="Battlay P."/>
            <person name="Petersen B."/>
            <person name="Wilson J."/>
        </authorList>
    </citation>
    <scope>NUCLEOTIDE SEQUENCE</scope>
    <source>
        <strain evidence="1">AA19_3_7</strain>
        <tissue evidence="1">Leaf</tissue>
    </source>
</reference>